<feature type="transmembrane region" description="Helical" evidence="1">
    <location>
        <begin position="56"/>
        <end position="84"/>
    </location>
</feature>
<gene>
    <name evidence="2" type="ORF">VP01_2378g2</name>
</gene>
<feature type="transmembrane region" description="Helical" evidence="1">
    <location>
        <begin position="96"/>
        <end position="123"/>
    </location>
</feature>
<dbReference type="AlphaFoldDB" id="A0A0L6V6X3"/>
<keyword evidence="1" id="KW-0472">Membrane</keyword>
<accession>A0A0L6V6X3</accession>
<reference evidence="2 3" key="1">
    <citation type="submission" date="2015-08" db="EMBL/GenBank/DDBJ databases">
        <title>Next Generation Sequencing and Analysis of the Genome of Puccinia sorghi L Schw, the Causal Agent of Maize Common Rust.</title>
        <authorList>
            <person name="Rochi L."/>
            <person name="Burguener G."/>
            <person name="Darino M."/>
            <person name="Turjanski A."/>
            <person name="Kreff E."/>
            <person name="Dieguez M.J."/>
            <person name="Sacco F."/>
        </authorList>
    </citation>
    <scope>NUCLEOTIDE SEQUENCE [LARGE SCALE GENOMIC DNA]</scope>
    <source>
        <strain evidence="2 3">RO10H11247</strain>
    </source>
</reference>
<feature type="transmembrane region" description="Helical" evidence="1">
    <location>
        <begin position="129"/>
        <end position="147"/>
    </location>
</feature>
<proteinExistence type="predicted"/>
<dbReference type="Proteomes" id="UP000037035">
    <property type="component" value="Unassembled WGS sequence"/>
</dbReference>
<organism evidence="2 3">
    <name type="scientific">Puccinia sorghi</name>
    <dbReference type="NCBI Taxonomy" id="27349"/>
    <lineage>
        <taxon>Eukaryota</taxon>
        <taxon>Fungi</taxon>
        <taxon>Dikarya</taxon>
        <taxon>Basidiomycota</taxon>
        <taxon>Pucciniomycotina</taxon>
        <taxon>Pucciniomycetes</taxon>
        <taxon>Pucciniales</taxon>
        <taxon>Pucciniaceae</taxon>
        <taxon>Puccinia</taxon>
    </lineage>
</organism>
<evidence type="ECO:0000313" key="2">
    <source>
        <dbReference type="EMBL" id="KNZ56551.1"/>
    </source>
</evidence>
<name>A0A0L6V6X3_9BASI</name>
<protein>
    <submittedName>
        <fullName evidence="2">Uncharacterized protein</fullName>
    </submittedName>
</protein>
<keyword evidence="3" id="KW-1185">Reference proteome</keyword>
<keyword evidence="1" id="KW-0812">Transmembrane</keyword>
<comment type="caution">
    <text evidence="2">The sequence shown here is derived from an EMBL/GenBank/DDBJ whole genome shotgun (WGS) entry which is preliminary data.</text>
</comment>
<evidence type="ECO:0000256" key="1">
    <source>
        <dbReference type="SAM" id="Phobius"/>
    </source>
</evidence>
<sequence>MTGELIMGQGWPAYISILWTFLGSSSLSNKPGLAVLCCVSQVGPGITSAQPGLHHLWSGLSCLALILVLLWLIVIVLVTCLQVPGKPFCHLDPNRGFLLFLGAFFIVKQLHSSHVGLILLQLLQPKMKYKTYICILFCICFFLMCFFFSDKHRIFMVIYLLLFLLTDNSTSYVCGCHVNTSLRATVLKGHLYHFCSQLHAYLHELKQASHQLQDDSSHGASESFVSKIPALDSLTGPVSLRDSKPVQKASLVNIKSFLITNIFHIIKFTLPSDSPHFSTPVQYLRSEADQSKQRKVSSGLLISKLLAVENKRGGLVSGVRAGIRGGSGGQGLFRRALQGQNGPAKRQGGFGGCAVGGLRREADTGAGKSGRCCREWESAGNEGCRNSMGEGAELWVGERGEFLYLSIYPSTHQPRKAEKNWESSFRITKRQNIHSLFPGFRGYSPIQKFSAVKPKKRVLDTHWRRTLSYLLSHEYYPSIKCCKIGGLIKFKKLIINVYTYFGPNSLMCATNTRPKTKAKCTHCLIRYKGSPLYLSSQCVHIAFTLGLVLGPKCF</sequence>
<dbReference type="EMBL" id="LAVV01007256">
    <property type="protein sequence ID" value="KNZ56551.1"/>
    <property type="molecule type" value="Genomic_DNA"/>
</dbReference>
<keyword evidence="1" id="KW-1133">Transmembrane helix</keyword>
<dbReference type="VEuPathDB" id="FungiDB:VP01_2378g2"/>
<evidence type="ECO:0000313" key="3">
    <source>
        <dbReference type="Proteomes" id="UP000037035"/>
    </source>
</evidence>